<protein>
    <submittedName>
        <fullName evidence="2">Uncharacterized protein</fullName>
    </submittedName>
</protein>
<dbReference type="Gramene" id="A06p40580.2_BraZ1">
    <property type="protein sequence ID" value="A06p40580.2_BraZ1.CDS"/>
    <property type="gene ID" value="A06g40580.2_BraZ1"/>
</dbReference>
<evidence type="ECO:0000256" key="1">
    <source>
        <dbReference type="SAM" id="Phobius"/>
    </source>
</evidence>
<evidence type="ECO:0000313" key="2">
    <source>
        <dbReference type="EMBL" id="CAG7871818.1"/>
    </source>
</evidence>
<keyword evidence="1" id="KW-1133">Transmembrane helix</keyword>
<feature type="non-terminal residue" evidence="2">
    <location>
        <position position="91"/>
    </location>
</feature>
<keyword evidence="1" id="KW-0472">Membrane</keyword>
<gene>
    <name evidence="2" type="ORF">BRAPAZ1V2_A06P40580.2</name>
</gene>
<evidence type="ECO:0000313" key="3">
    <source>
        <dbReference type="Proteomes" id="UP000694005"/>
    </source>
</evidence>
<accession>A0A8D9DC62</accession>
<dbReference type="AlphaFoldDB" id="A0A8D9DC62"/>
<dbReference type="Proteomes" id="UP000694005">
    <property type="component" value="Chromosome A06"/>
</dbReference>
<reference evidence="2 3" key="1">
    <citation type="submission" date="2021-07" db="EMBL/GenBank/DDBJ databases">
        <authorList>
            <consortium name="Genoscope - CEA"/>
            <person name="William W."/>
        </authorList>
    </citation>
    <scope>NUCLEOTIDE SEQUENCE [LARGE SCALE GENOMIC DNA]</scope>
</reference>
<organism evidence="2 3">
    <name type="scientific">Brassica campestris</name>
    <name type="common">Field mustard</name>
    <dbReference type="NCBI Taxonomy" id="3711"/>
    <lineage>
        <taxon>Eukaryota</taxon>
        <taxon>Viridiplantae</taxon>
        <taxon>Streptophyta</taxon>
        <taxon>Embryophyta</taxon>
        <taxon>Tracheophyta</taxon>
        <taxon>Spermatophyta</taxon>
        <taxon>Magnoliopsida</taxon>
        <taxon>eudicotyledons</taxon>
        <taxon>Gunneridae</taxon>
        <taxon>Pentapetalae</taxon>
        <taxon>rosids</taxon>
        <taxon>malvids</taxon>
        <taxon>Brassicales</taxon>
        <taxon>Brassicaceae</taxon>
        <taxon>Brassiceae</taxon>
        <taxon>Brassica</taxon>
    </lineage>
</organism>
<keyword evidence="1" id="KW-0812">Transmembrane</keyword>
<feature type="transmembrane region" description="Helical" evidence="1">
    <location>
        <begin position="21"/>
        <end position="44"/>
    </location>
</feature>
<name>A0A8D9DC62_BRACM</name>
<sequence>KFSGDNSFSKKQRCSRVLKEYVLSLRFLLIVNLFCWILFISYLLRDLMRSIGFLRFFFLNRSFIYCCSDPGKRLTPYGIIVEIEDKCESLT</sequence>
<dbReference type="EMBL" id="LS974622">
    <property type="protein sequence ID" value="CAG7871818.1"/>
    <property type="molecule type" value="Genomic_DNA"/>
</dbReference>
<proteinExistence type="predicted"/>